<sequence length="497" mass="56510">MSSTDDTVPDRSFLKKNEDSSSLSVRAWVRRDALPCKRSHSCEVLTSPTDSSVALRAKDLVHAVQSGTGVRTLCYDSGYLNTIMAKSSITFIDGERGVMRYRGIPIEQLAEQSSFLETAFLLIFGDLPSQTQLEQFSKLVADHSFLHTDICDYMRSFRYDAHPMGIFISSMAALATTISAGDLQHLDKHIYRILGQASTLAANAYRHRIGRAFNEPRSDLGYTENFLYMLDRLSEDDYRPHPAIVRALDVLWIVHADHELNCSTACMRHLMSARVDPYTAIGGAASALFGPSHGGAAEAVVRQLERIQTVDKIEPFLDRVKAKEERLFGFGHRVYKSFDPRARILKEQVEKILELIGVEEPLFLVAKELERRALQDQYFRSRRLYPNVDFYSGVIYRALGFPTDFYPLLFAIPRIAGWLAHCREAQLAERELDLREHTHVIRPAQVYVGAAPRPFVPLHSGNRPPYQERDIECYRTRLSTRRRLGLLSGARLEERIE</sequence>
<dbReference type="AlphaFoldDB" id="A0A7J7IMJ7"/>
<comment type="pathway">
    <text evidence="1">Carbohydrate metabolism.</text>
</comment>
<evidence type="ECO:0000313" key="6">
    <source>
        <dbReference type="EMBL" id="KAF6004335.1"/>
    </source>
</evidence>
<dbReference type="FunFam" id="1.10.580.10:FF:000005">
    <property type="entry name" value="Citrate synthase"/>
    <property type="match status" value="1"/>
</dbReference>
<name>A0A7J7IMJ7_9RHOD</name>
<evidence type="ECO:0000256" key="1">
    <source>
        <dbReference type="ARBA" id="ARBA00005007"/>
    </source>
</evidence>
<evidence type="ECO:0000256" key="2">
    <source>
        <dbReference type="ARBA" id="ARBA00010566"/>
    </source>
</evidence>
<dbReference type="InterPro" id="IPR019810">
    <property type="entry name" value="Citrate_synthase_AS"/>
</dbReference>
<dbReference type="InterPro" id="IPR016143">
    <property type="entry name" value="Citrate_synth-like_sm_a-sub"/>
</dbReference>
<proteinExistence type="inferred from homology"/>
<evidence type="ECO:0000256" key="4">
    <source>
        <dbReference type="ARBA" id="ARBA00022679"/>
    </source>
</evidence>
<dbReference type="InterPro" id="IPR002020">
    <property type="entry name" value="Citrate_synthase"/>
</dbReference>
<evidence type="ECO:0000256" key="5">
    <source>
        <dbReference type="RuleBase" id="RU000441"/>
    </source>
</evidence>
<dbReference type="PANTHER" id="PTHR42871">
    <property type="entry name" value="CITRATE SYNTHASE"/>
    <property type="match status" value="1"/>
</dbReference>
<reference evidence="6 7" key="1">
    <citation type="journal article" date="2020" name="J. Phycol.">
        <title>Comparative genome analysis reveals Cyanidiococcus gen. nov., a new extremophilic red algal genus sister to Cyanidioschyzon (Cyanidioschyzonaceae, Rhodophyta).</title>
        <authorList>
            <person name="Liu S.-L."/>
            <person name="Chiang Y.-R."/>
            <person name="Yoon H.S."/>
            <person name="Fu H.-Y."/>
        </authorList>
    </citation>
    <scope>NUCLEOTIDE SEQUENCE [LARGE SCALE GENOMIC DNA]</scope>
    <source>
        <strain evidence="6 7">THAL066</strain>
    </source>
</reference>
<dbReference type="PRINTS" id="PR00143">
    <property type="entry name" value="CITRTSNTHASE"/>
</dbReference>
<dbReference type="PROSITE" id="PS00480">
    <property type="entry name" value="CITRATE_SYNTHASE"/>
    <property type="match status" value="1"/>
</dbReference>
<evidence type="ECO:0000256" key="3">
    <source>
        <dbReference type="ARBA" id="ARBA00022532"/>
    </source>
</evidence>
<dbReference type="GO" id="GO:0006099">
    <property type="term" value="P:tricarboxylic acid cycle"/>
    <property type="evidence" value="ECO:0007669"/>
    <property type="project" value="UniProtKB-KW"/>
</dbReference>
<comment type="similarity">
    <text evidence="2 5">Belongs to the citrate synthase family.</text>
</comment>
<dbReference type="EMBL" id="VWRR01000003">
    <property type="protein sequence ID" value="KAF6004335.1"/>
    <property type="molecule type" value="Genomic_DNA"/>
</dbReference>
<dbReference type="Pfam" id="PF00285">
    <property type="entry name" value="Citrate_synt"/>
    <property type="match status" value="1"/>
</dbReference>
<dbReference type="Gene3D" id="1.10.230.10">
    <property type="entry name" value="Cytochrome P450-Terp, domain 2"/>
    <property type="match status" value="1"/>
</dbReference>
<dbReference type="GO" id="GO:0046912">
    <property type="term" value="F:acyltransferase activity, acyl groups converted into alkyl on transfer"/>
    <property type="evidence" value="ECO:0007669"/>
    <property type="project" value="InterPro"/>
</dbReference>
<dbReference type="FunFam" id="1.10.230.10:FF:000002">
    <property type="entry name" value="Citrate synthase"/>
    <property type="match status" value="1"/>
</dbReference>
<dbReference type="PANTHER" id="PTHR42871:SF1">
    <property type="entry name" value="CITRATE SYNTHASE"/>
    <property type="match status" value="1"/>
</dbReference>
<dbReference type="SUPFAM" id="SSF48256">
    <property type="entry name" value="Citrate synthase"/>
    <property type="match status" value="1"/>
</dbReference>
<gene>
    <name evidence="6" type="ORF">F1559_000232</name>
</gene>
<dbReference type="Gene3D" id="1.10.580.10">
    <property type="entry name" value="Citrate Synthase, domain 1"/>
    <property type="match status" value="1"/>
</dbReference>
<dbReference type="GO" id="GO:0032787">
    <property type="term" value="P:monocarboxylic acid metabolic process"/>
    <property type="evidence" value="ECO:0007669"/>
    <property type="project" value="UniProtKB-ARBA"/>
</dbReference>
<dbReference type="Proteomes" id="UP000530660">
    <property type="component" value="Unassembled WGS sequence"/>
</dbReference>
<evidence type="ECO:0000313" key="7">
    <source>
        <dbReference type="Proteomes" id="UP000530660"/>
    </source>
</evidence>
<keyword evidence="7" id="KW-1185">Reference proteome</keyword>
<organism evidence="6 7">
    <name type="scientific">Cyanidiococcus yangmingshanensis</name>
    <dbReference type="NCBI Taxonomy" id="2690220"/>
    <lineage>
        <taxon>Eukaryota</taxon>
        <taxon>Rhodophyta</taxon>
        <taxon>Bangiophyceae</taxon>
        <taxon>Cyanidiales</taxon>
        <taxon>Cyanidiaceae</taxon>
        <taxon>Cyanidiococcus</taxon>
    </lineage>
</organism>
<dbReference type="InterPro" id="IPR036969">
    <property type="entry name" value="Citrate_synthase_sf"/>
</dbReference>
<accession>A0A7J7IMJ7</accession>
<dbReference type="OrthoDB" id="435022at2759"/>
<comment type="caution">
    <text evidence="6">The sequence shown here is derived from an EMBL/GenBank/DDBJ whole genome shotgun (WGS) entry which is preliminary data.</text>
</comment>
<keyword evidence="3" id="KW-0816">Tricarboxylic acid cycle</keyword>
<dbReference type="InterPro" id="IPR016142">
    <property type="entry name" value="Citrate_synth-like_lrg_a-sub"/>
</dbReference>
<protein>
    <recommendedName>
        <fullName evidence="5">Citrate synthase</fullName>
    </recommendedName>
</protein>
<keyword evidence="4 5" id="KW-0808">Transferase</keyword>